<keyword evidence="2" id="KW-1185">Reference proteome</keyword>
<evidence type="ECO:0000313" key="1">
    <source>
        <dbReference type="EMBL" id="CRL30152.1"/>
    </source>
</evidence>
<evidence type="ECO:0000313" key="2">
    <source>
        <dbReference type="Proteomes" id="UP000053732"/>
    </source>
</evidence>
<dbReference type="Proteomes" id="UP000053732">
    <property type="component" value="Unassembled WGS sequence"/>
</dbReference>
<organism evidence="1 2">
    <name type="scientific">Penicillium camemberti (strain FM 013)</name>
    <dbReference type="NCBI Taxonomy" id="1429867"/>
    <lineage>
        <taxon>Eukaryota</taxon>
        <taxon>Fungi</taxon>
        <taxon>Dikarya</taxon>
        <taxon>Ascomycota</taxon>
        <taxon>Pezizomycotina</taxon>
        <taxon>Eurotiomycetes</taxon>
        <taxon>Eurotiomycetidae</taxon>
        <taxon>Eurotiales</taxon>
        <taxon>Aspergillaceae</taxon>
        <taxon>Penicillium</taxon>
    </lineage>
</organism>
<reference evidence="1 2" key="1">
    <citation type="journal article" date="2014" name="Nat. Commun.">
        <title>Multiple recent horizontal transfers of a large genomic region in cheese making fungi.</title>
        <authorList>
            <person name="Cheeseman K."/>
            <person name="Ropars J."/>
            <person name="Renault P."/>
            <person name="Dupont J."/>
            <person name="Gouzy J."/>
            <person name="Branca A."/>
            <person name="Abraham A.L."/>
            <person name="Ceppi M."/>
            <person name="Conseiller E."/>
            <person name="Debuchy R."/>
            <person name="Malagnac F."/>
            <person name="Goarin A."/>
            <person name="Silar P."/>
            <person name="Lacoste S."/>
            <person name="Sallet E."/>
            <person name="Bensimon A."/>
            <person name="Giraud T."/>
            <person name="Brygoo Y."/>
        </authorList>
    </citation>
    <scope>NUCLEOTIDE SEQUENCE [LARGE SCALE GENOMIC DNA]</scope>
    <source>
        <strain evidence="2">FM 013</strain>
    </source>
</reference>
<dbReference type="AlphaFoldDB" id="A0A0G4PVG8"/>
<accession>A0A0G4PVG8</accession>
<sequence>MQLVLAPALVKRGKSSGDNFLDQYAHVKMEVEFDTPRQDSSGSRSLRRKVLDKLWLKS</sequence>
<gene>
    <name evidence="1" type="ORF">PCAMFM013_S045g000018</name>
</gene>
<dbReference type="EMBL" id="HG793178">
    <property type="protein sequence ID" value="CRL30152.1"/>
    <property type="molecule type" value="Genomic_DNA"/>
</dbReference>
<proteinExistence type="predicted"/>
<dbReference type="STRING" id="1429867.A0A0G4PVG8"/>
<name>A0A0G4PVG8_PENC3</name>
<protein>
    <submittedName>
        <fullName evidence="1">Str. FM013</fullName>
    </submittedName>
</protein>